<proteinExistence type="predicted"/>
<name>A0A8W8KC62_MAGGI</name>
<evidence type="ECO:0000256" key="2">
    <source>
        <dbReference type="PROSITE-ProRule" id="PRU00059"/>
    </source>
</evidence>
<evidence type="ECO:0000256" key="1">
    <source>
        <dbReference type="ARBA" id="ARBA00023157"/>
    </source>
</evidence>
<dbReference type="SUPFAM" id="SSF49854">
    <property type="entry name" value="Spermadhesin, CUB domain"/>
    <property type="match status" value="1"/>
</dbReference>
<keyword evidence="1" id="KW-1015">Disulfide bond</keyword>
<dbReference type="Pfam" id="PF00431">
    <property type="entry name" value="CUB"/>
    <property type="match status" value="1"/>
</dbReference>
<sequence>MTTRQASNLLHITIILILSVTKAQENIKEIITNTAGPKQLRSQNYPENYPPNQHREWIFNQTSGKWAVTINDFQLEDSQQCQNDYLLIRRSNSKSVTPLMLCGSKPSHSYVSEGPYLHIEFHSDTKKQAKGFSILVEYLMTGDDAKQFMGQKMKVRDDLLLM</sequence>
<feature type="domain" description="CUB" evidence="4">
    <location>
        <begin position="27"/>
        <end position="139"/>
    </location>
</feature>
<dbReference type="PROSITE" id="PS01180">
    <property type="entry name" value="CUB"/>
    <property type="match status" value="1"/>
</dbReference>
<evidence type="ECO:0000259" key="4">
    <source>
        <dbReference type="PROSITE" id="PS01180"/>
    </source>
</evidence>
<dbReference type="InterPro" id="IPR035914">
    <property type="entry name" value="Sperma_CUB_dom_sf"/>
</dbReference>
<dbReference type="EnsemblMetazoa" id="G22986.3">
    <property type="protein sequence ID" value="G22986.3:cds"/>
    <property type="gene ID" value="G22986"/>
</dbReference>
<reference evidence="5" key="1">
    <citation type="submission" date="2022-08" db="UniProtKB">
        <authorList>
            <consortium name="EnsemblMetazoa"/>
        </authorList>
    </citation>
    <scope>IDENTIFICATION</scope>
    <source>
        <strain evidence="5">05x7-T-G4-1.051#20</strain>
    </source>
</reference>
<accession>A0A8W8KC62</accession>
<dbReference type="GO" id="GO:0004252">
    <property type="term" value="F:serine-type endopeptidase activity"/>
    <property type="evidence" value="ECO:0007669"/>
    <property type="project" value="TreeGrafter"/>
</dbReference>
<comment type="caution">
    <text evidence="2">Lacks conserved residue(s) required for the propagation of feature annotation.</text>
</comment>
<dbReference type="Gene3D" id="2.60.120.290">
    <property type="entry name" value="Spermadhesin, CUB domain"/>
    <property type="match status" value="1"/>
</dbReference>
<feature type="chain" id="PRO_5036479024" description="CUB domain-containing protein" evidence="3">
    <location>
        <begin position="24"/>
        <end position="162"/>
    </location>
</feature>
<protein>
    <recommendedName>
        <fullName evidence="4">CUB domain-containing protein</fullName>
    </recommendedName>
</protein>
<evidence type="ECO:0000313" key="6">
    <source>
        <dbReference type="Proteomes" id="UP000005408"/>
    </source>
</evidence>
<feature type="signal peptide" evidence="3">
    <location>
        <begin position="1"/>
        <end position="23"/>
    </location>
</feature>
<dbReference type="PANTHER" id="PTHR24255">
    <property type="entry name" value="COMPLEMENT COMPONENT 1, S SUBCOMPONENT-RELATED"/>
    <property type="match status" value="1"/>
</dbReference>
<dbReference type="Proteomes" id="UP000005408">
    <property type="component" value="Unassembled WGS sequence"/>
</dbReference>
<organism evidence="5 6">
    <name type="scientific">Magallana gigas</name>
    <name type="common">Pacific oyster</name>
    <name type="synonym">Crassostrea gigas</name>
    <dbReference type="NCBI Taxonomy" id="29159"/>
    <lineage>
        <taxon>Eukaryota</taxon>
        <taxon>Metazoa</taxon>
        <taxon>Spiralia</taxon>
        <taxon>Lophotrochozoa</taxon>
        <taxon>Mollusca</taxon>
        <taxon>Bivalvia</taxon>
        <taxon>Autobranchia</taxon>
        <taxon>Pteriomorphia</taxon>
        <taxon>Ostreida</taxon>
        <taxon>Ostreoidea</taxon>
        <taxon>Ostreidae</taxon>
        <taxon>Magallana</taxon>
    </lineage>
</organism>
<keyword evidence="6" id="KW-1185">Reference proteome</keyword>
<evidence type="ECO:0000256" key="3">
    <source>
        <dbReference type="SAM" id="SignalP"/>
    </source>
</evidence>
<dbReference type="SMART" id="SM00042">
    <property type="entry name" value="CUB"/>
    <property type="match status" value="1"/>
</dbReference>
<dbReference type="AlphaFoldDB" id="A0A8W8KC62"/>
<dbReference type="PANTHER" id="PTHR24255:SF31">
    <property type="entry name" value="CUBILIN-LIKE PROTEIN"/>
    <property type="match status" value="1"/>
</dbReference>
<dbReference type="CDD" id="cd00041">
    <property type="entry name" value="CUB"/>
    <property type="match status" value="1"/>
</dbReference>
<dbReference type="InterPro" id="IPR000859">
    <property type="entry name" value="CUB_dom"/>
</dbReference>
<dbReference type="GO" id="GO:0005615">
    <property type="term" value="C:extracellular space"/>
    <property type="evidence" value="ECO:0007669"/>
    <property type="project" value="TreeGrafter"/>
</dbReference>
<evidence type="ECO:0000313" key="5">
    <source>
        <dbReference type="EnsemblMetazoa" id="G22986.3:cds"/>
    </source>
</evidence>
<keyword evidence="3" id="KW-0732">Signal</keyword>